<comment type="caution">
    <text evidence="3">The sequence shown here is derived from an EMBL/GenBank/DDBJ whole genome shotgun (WGS) entry which is preliminary data.</text>
</comment>
<dbReference type="Pfam" id="PF22725">
    <property type="entry name" value="GFO_IDH_MocA_C3"/>
    <property type="match status" value="1"/>
</dbReference>
<evidence type="ECO:0000259" key="1">
    <source>
        <dbReference type="Pfam" id="PF01408"/>
    </source>
</evidence>
<dbReference type="AlphaFoldDB" id="V4PU66"/>
<protein>
    <recommendedName>
        <fullName evidence="5">Oxidoreductase</fullName>
    </recommendedName>
</protein>
<name>V4PU66_9CAUL</name>
<reference evidence="3 4" key="1">
    <citation type="journal article" date="2014" name="Nature">
        <title>Sequential evolution of bacterial morphology by co-option of a developmental regulator.</title>
        <authorList>
            <person name="Jiang C."/>
            <person name="Brown P.J."/>
            <person name="Ducret A."/>
            <person name="Brun Y.V."/>
        </authorList>
    </citation>
    <scope>NUCLEOTIDE SEQUENCE [LARGE SCALE GENOMIC DNA]</scope>
    <source>
        <strain evidence="3 4">DSM 16100</strain>
    </source>
</reference>
<organism evidence="3 4">
    <name type="scientific">Asticcacaulis benevestitus DSM 16100 = ATCC BAA-896</name>
    <dbReference type="NCBI Taxonomy" id="1121022"/>
    <lineage>
        <taxon>Bacteria</taxon>
        <taxon>Pseudomonadati</taxon>
        <taxon>Pseudomonadota</taxon>
        <taxon>Alphaproteobacteria</taxon>
        <taxon>Caulobacterales</taxon>
        <taxon>Caulobacteraceae</taxon>
        <taxon>Asticcacaulis</taxon>
    </lineage>
</organism>
<evidence type="ECO:0000313" key="4">
    <source>
        <dbReference type="Proteomes" id="UP000017837"/>
    </source>
</evidence>
<dbReference type="Pfam" id="PF01408">
    <property type="entry name" value="GFO_IDH_MocA"/>
    <property type="match status" value="1"/>
</dbReference>
<evidence type="ECO:0000313" key="3">
    <source>
        <dbReference type="EMBL" id="ESQ89070.1"/>
    </source>
</evidence>
<dbReference type="PATRIC" id="fig|1121022.4.peg.3030"/>
<feature type="domain" description="Gfo/Idh/MocA-like oxidoreductase N-terminal" evidence="1">
    <location>
        <begin position="5"/>
        <end position="132"/>
    </location>
</feature>
<dbReference type="SUPFAM" id="SSF51735">
    <property type="entry name" value="NAD(P)-binding Rossmann-fold domains"/>
    <property type="match status" value="1"/>
</dbReference>
<dbReference type="GO" id="GO:0000166">
    <property type="term" value="F:nucleotide binding"/>
    <property type="evidence" value="ECO:0007669"/>
    <property type="project" value="InterPro"/>
</dbReference>
<dbReference type="SUPFAM" id="SSF55347">
    <property type="entry name" value="Glyceraldehyde-3-phosphate dehydrogenase-like, C-terminal domain"/>
    <property type="match status" value="1"/>
</dbReference>
<proteinExistence type="predicted"/>
<evidence type="ECO:0000259" key="2">
    <source>
        <dbReference type="Pfam" id="PF22725"/>
    </source>
</evidence>
<dbReference type="InterPro" id="IPR051317">
    <property type="entry name" value="Gfo/Idh/MocA_oxidoreduct"/>
</dbReference>
<dbReference type="RefSeq" id="WP_018081920.1">
    <property type="nucleotide sequence ID" value="NZ_AQWM01000009.1"/>
</dbReference>
<gene>
    <name evidence="3" type="ORF">ABENE_14895</name>
</gene>
<feature type="domain" description="GFO/IDH/MocA-like oxidoreductase" evidence="2">
    <location>
        <begin position="142"/>
        <end position="270"/>
    </location>
</feature>
<dbReference type="PANTHER" id="PTHR43708">
    <property type="entry name" value="CONSERVED EXPRESSED OXIDOREDUCTASE (EUROFUNG)"/>
    <property type="match status" value="1"/>
</dbReference>
<dbReference type="STRING" id="1121022.GCA_000376105_02254"/>
<dbReference type="PANTHER" id="PTHR43708:SF3">
    <property type="entry name" value="OXIDOREDUCTASE"/>
    <property type="match status" value="1"/>
</dbReference>
<accession>V4PU66</accession>
<dbReference type="Gene3D" id="3.40.50.720">
    <property type="entry name" value="NAD(P)-binding Rossmann-like Domain"/>
    <property type="match status" value="1"/>
</dbReference>
<sequence>MTKLKLGMIGGGPGAFIGPVHLMAARLDDRLALTAGAFSRDAGKNRQAGEGYGLAPDRVYPSWQALLSEEARRPDRIDVLSIVTPNDTHFPIAKAALEAGFHVLCDKPATLNLEEALRLRDVVRATGKHYALTYTYSGYPLVREARKLIAEGRLGQIRKIVVEYSQGWLSQDVHSKQADWRADPRQSGLGGCIADIGVHAFHLSEFVSGAQVESLSADLGIVVSGRTLDDDCNVLLRYNNGTRGVLVASQIAAGDRNGLRLRVYGEKGGLDWSQETPNTLTLNWHDAPTQILHAGTPYVSYGARVPAGHPEGYLEAFATLYSDFAHQVMTGEASLVPGIEDGVRGMAFIETAITSSRNKSWETLL</sequence>
<dbReference type="EMBL" id="AWGB01000032">
    <property type="protein sequence ID" value="ESQ89070.1"/>
    <property type="molecule type" value="Genomic_DNA"/>
</dbReference>
<dbReference type="InterPro" id="IPR036291">
    <property type="entry name" value="NAD(P)-bd_dom_sf"/>
</dbReference>
<dbReference type="Proteomes" id="UP000017837">
    <property type="component" value="Unassembled WGS sequence"/>
</dbReference>
<evidence type="ECO:0008006" key="5">
    <source>
        <dbReference type="Google" id="ProtNLM"/>
    </source>
</evidence>
<keyword evidence="4" id="KW-1185">Reference proteome</keyword>
<dbReference type="InterPro" id="IPR000683">
    <property type="entry name" value="Gfo/Idh/MocA-like_OxRdtase_N"/>
</dbReference>
<dbReference type="Gene3D" id="3.30.360.10">
    <property type="entry name" value="Dihydrodipicolinate Reductase, domain 2"/>
    <property type="match status" value="1"/>
</dbReference>
<dbReference type="InterPro" id="IPR055170">
    <property type="entry name" value="GFO_IDH_MocA-like_dom"/>
</dbReference>
<dbReference type="eggNOG" id="COG0673">
    <property type="taxonomic scope" value="Bacteria"/>
</dbReference>